<organism evidence="1 3">
    <name type="scientific">Vitis vinifera</name>
    <name type="common">Grape</name>
    <dbReference type="NCBI Taxonomy" id="29760"/>
    <lineage>
        <taxon>Eukaryota</taxon>
        <taxon>Viridiplantae</taxon>
        <taxon>Streptophyta</taxon>
        <taxon>Embryophyta</taxon>
        <taxon>Tracheophyta</taxon>
        <taxon>Spermatophyta</taxon>
        <taxon>Magnoliopsida</taxon>
        <taxon>eudicotyledons</taxon>
        <taxon>Gunneridae</taxon>
        <taxon>Pentapetalae</taxon>
        <taxon>rosids</taxon>
        <taxon>Vitales</taxon>
        <taxon>Vitaceae</taxon>
        <taxon>Viteae</taxon>
        <taxon>Vitis</taxon>
    </lineage>
</organism>
<sequence length="92" mass="10089">MEGLIPFVYRAIVQYKNGGQRSWLSESPSCSYILLPGDSGRFQTSDIQLFRSDYAFSATSSSSMAPSANAKIMVSTGVQSPARRMTSRRVVT</sequence>
<dbReference type="OrthoDB" id="691358at2759"/>
<name>A0A438DE31_VITVI</name>
<dbReference type="EMBL" id="QGNW01001665">
    <property type="protein sequence ID" value="RVW33747.1"/>
    <property type="molecule type" value="Genomic_DNA"/>
</dbReference>
<dbReference type="AlphaFoldDB" id="A0A438DE31"/>
<dbReference type="Proteomes" id="UP000288805">
    <property type="component" value="Unassembled WGS sequence"/>
</dbReference>
<accession>A0A438DE31</accession>
<gene>
    <name evidence="2" type="ORF">CK203_033717</name>
    <name evidence="1" type="ORF">CK203_074913</name>
</gene>
<evidence type="ECO:0000313" key="2">
    <source>
        <dbReference type="EMBL" id="RVW87369.1"/>
    </source>
</evidence>
<proteinExistence type="predicted"/>
<protein>
    <submittedName>
        <fullName evidence="1">Uncharacterized protein</fullName>
    </submittedName>
</protein>
<reference evidence="1 3" key="1">
    <citation type="journal article" date="2018" name="PLoS Genet.">
        <title>Population sequencing reveals clonal diversity and ancestral inbreeding in the grapevine cultivar Chardonnay.</title>
        <authorList>
            <person name="Roach M.J."/>
            <person name="Johnson D.L."/>
            <person name="Bohlmann J."/>
            <person name="van Vuuren H.J."/>
            <person name="Jones S.J."/>
            <person name="Pretorius I.S."/>
            <person name="Schmidt S.A."/>
            <person name="Borneman A.R."/>
        </authorList>
    </citation>
    <scope>NUCLEOTIDE SEQUENCE [LARGE SCALE GENOMIC DNA]</scope>
    <source>
        <strain evidence="3">cv. Chardonnay</strain>
        <strain evidence="1">I10V1</strain>
        <tissue evidence="1">Leaf</tissue>
    </source>
</reference>
<dbReference type="PANTHER" id="PTHR34670">
    <property type="entry name" value="EXPRESSED PROTEIN"/>
    <property type="match status" value="1"/>
</dbReference>
<evidence type="ECO:0000313" key="3">
    <source>
        <dbReference type="Proteomes" id="UP000288805"/>
    </source>
</evidence>
<dbReference type="KEGG" id="vvi:100261261"/>
<comment type="caution">
    <text evidence="1">The sequence shown here is derived from an EMBL/GenBank/DDBJ whole genome shotgun (WGS) entry which is preliminary data.</text>
</comment>
<evidence type="ECO:0000313" key="1">
    <source>
        <dbReference type="EMBL" id="RVW33747.1"/>
    </source>
</evidence>
<dbReference type="EMBL" id="QGNW01000184">
    <property type="protein sequence ID" value="RVW87369.1"/>
    <property type="molecule type" value="Genomic_DNA"/>
</dbReference>
<dbReference type="PANTHER" id="PTHR34670:SF8">
    <property type="entry name" value="EXPRESSED PROTEIN"/>
    <property type="match status" value="1"/>
</dbReference>